<dbReference type="PANTHER" id="PTHR23287">
    <property type="entry name" value="RUBY-EYE2-LIKE PROTEIN"/>
    <property type="match status" value="1"/>
</dbReference>
<dbReference type="SMART" id="SM00184">
    <property type="entry name" value="RING"/>
    <property type="match status" value="1"/>
</dbReference>
<evidence type="ECO:0000256" key="3">
    <source>
        <dbReference type="PROSITE-ProRule" id="PRU00175"/>
    </source>
</evidence>
<dbReference type="GO" id="GO:0008270">
    <property type="term" value="F:zinc ion binding"/>
    <property type="evidence" value="ECO:0007669"/>
    <property type="project" value="UniProtKB-KW"/>
</dbReference>
<dbReference type="SUPFAM" id="SSF50978">
    <property type="entry name" value="WD40 repeat-like"/>
    <property type="match status" value="1"/>
</dbReference>
<keyword evidence="2" id="KW-0862">Zinc</keyword>
<sequence length="1144" mass="132366">MAVIQDNKNDKNLSNHLLLLNRVDIKNILNLPLKATQRVKYTCFEVSQHFIIFGASSGGLYVFRRQPCEFIQLLPNKEGSVTQVAVSKDEDLIAFGTQKGIVCILQRNENGVGAKLLNKSTEHLGREITAMEWTSKHQLYFGDCNGKVTSIYVTLFVRKAIFQTPPYTMIELDSKVIQIDSSDDLLVISTLTRCYVCDMTKEQFKQIGQKPRDGDYGCCIVAWNEKKIFSARPGSRIWEVELNGIVRSTHQLKYCLAIPPTLNICAQEPLDLSRTSSKNWPPQSLNFKKLYKIWENCLLTYTSNGIFILDMLKINVLLWYDGYNDIQNVKYIEDSVYIWSKGELIVEKIIPLQNFLVRCYECGDYLKCITLIEHYFDRIMGTKCIIDELYPLIDIDKKIDLPVNTNILISKIKKTNYLKQQFLKLPSGIYSLKNDVYVKKNYRLRRSYSLFSIKPDKFILRSKSMLNIHINLEKIRKTQNYSENDYSKLNDKHIFDQLYMELNIPSIPFVSLATSDVFHDTLMEIGSNVTNKIAKSSKTLKDTLNNLTTSTGKNYLVPYEVTDSIWRPVPQPVNENEVDISSYQLDLEHREKLNLLPILNICKKLQNGYELDVDCLQELVIGVLEVKSNLENVLHITQTRFPFHQYLKEKHLNTIQKAVNDSFSNNLVIKWADIYAEDILTIDKFDYPEFFTYFLAESDFKRDMKLSEFITLFVQIIEIGSIFDFLQNNSLKCSYAIFCKILKMDSNNDGKTEVPLLMYLNSMYVFLKLDQIESFRILGYKRSIKPIFVFYLLMKFSQLKLSDHVKCHNIFLNYLSHFGGSLFDDCSVLYYTIYSFAVINNTANILCNCGFPLGNIDGKFKKLGKILIDYLSTADKNLEQLHIILHKFETCNFTTNTLEDMIKCLCKQVPHFWSIVLESDLKLNSSKYIKVILSIHLGLVDQLNIHLNNKSEMLFDKIFILNHYFKNGLCLNCGNIGEKNQGITWTDLTALAFQYLSLGEIKHLLHKHRNNIPRGDIDTWFYQSFILTQLVGVTLKNPLIQMLKHDNNISVVNIKSYKNILTALEEDMSPTIQFKNLYSKKSHWGIRIDVKSGYCIWCSLPLNSDPLIRGKNNGLVSFKCGHSFHTVCIRQQIDNIQCAFCQRK</sequence>
<dbReference type="PROSITE" id="PS50089">
    <property type="entry name" value="ZF_RING_2"/>
    <property type="match status" value="1"/>
</dbReference>
<accession>A0A2S2QKR4</accession>
<dbReference type="RefSeq" id="XP_025411144.1">
    <property type="nucleotide sequence ID" value="XM_025555359.1"/>
</dbReference>
<dbReference type="Gene3D" id="2.130.10.10">
    <property type="entry name" value="YVTN repeat-like/Quinoprotein amine dehydrogenase"/>
    <property type="match status" value="1"/>
</dbReference>
<dbReference type="OrthoDB" id="19493at2759"/>
<proteinExistence type="predicted"/>
<keyword evidence="1 3" id="KW-0479">Metal-binding</keyword>
<dbReference type="Pfam" id="PF23756">
    <property type="entry name" value="Beta-prop_HPS5"/>
    <property type="match status" value="1"/>
</dbReference>
<dbReference type="InterPro" id="IPR056499">
    <property type="entry name" value="Beta-prop_HPS5-like"/>
</dbReference>
<dbReference type="InterPro" id="IPR015943">
    <property type="entry name" value="WD40/YVTN_repeat-like_dom_sf"/>
</dbReference>
<dbReference type="GO" id="GO:0048066">
    <property type="term" value="P:developmental pigmentation"/>
    <property type="evidence" value="ECO:0007669"/>
    <property type="project" value="TreeGrafter"/>
</dbReference>
<dbReference type="InterPro" id="IPR036322">
    <property type="entry name" value="WD40_repeat_dom_sf"/>
</dbReference>
<gene>
    <name evidence="5" type="primary">p</name>
    <name evidence="7" type="synonym">LOC112684060</name>
    <name evidence="5" type="ORF">g.133007</name>
</gene>
<feature type="domain" description="RING-type" evidence="4">
    <location>
        <begin position="1095"/>
        <end position="1142"/>
    </location>
</feature>
<organism evidence="5">
    <name type="scientific">Sipha flava</name>
    <name type="common">yellow sugarcane aphid</name>
    <dbReference type="NCBI Taxonomy" id="143950"/>
    <lineage>
        <taxon>Eukaryota</taxon>
        <taxon>Metazoa</taxon>
        <taxon>Ecdysozoa</taxon>
        <taxon>Arthropoda</taxon>
        <taxon>Hexapoda</taxon>
        <taxon>Insecta</taxon>
        <taxon>Pterygota</taxon>
        <taxon>Neoptera</taxon>
        <taxon>Paraneoptera</taxon>
        <taxon>Hemiptera</taxon>
        <taxon>Sternorrhyncha</taxon>
        <taxon>Aphidomorpha</taxon>
        <taxon>Aphidoidea</taxon>
        <taxon>Aphididae</taxon>
        <taxon>Sipha</taxon>
    </lineage>
</organism>
<evidence type="ECO:0000259" key="4">
    <source>
        <dbReference type="PROSITE" id="PS50089"/>
    </source>
</evidence>
<reference evidence="5" key="1">
    <citation type="submission" date="2018-04" db="EMBL/GenBank/DDBJ databases">
        <title>Transcriptome assembly of Sipha flava.</title>
        <authorList>
            <person name="Scully E.D."/>
            <person name="Geib S.M."/>
            <person name="Palmer N.A."/>
            <person name="Koch K."/>
            <person name="Bradshaw J."/>
            <person name="Heng-Moss T."/>
            <person name="Sarath G."/>
        </authorList>
    </citation>
    <scope>NUCLEOTIDE SEQUENCE</scope>
</reference>
<evidence type="ECO:0000256" key="1">
    <source>
        <dbReference type="ARBA" id="ARBA00022771"/>
    </source>
</evidence>
<keyword evidence="1 3" id="KW-0863">Zinc-finger</keyword>
<keyword evidence="6" id="KW-1185">Reference proteome</keyword>
<evidence type="ECO:0000256" key="2">
    <source>
        <dbReference type="ARBA" id="ARBA00022833"/>
    </source>
</evidence>
<dbReference type="EMBL" id="GGMS01009156">
    <property type="protein sequence ID" value="MBY78359.1"/>
    <property type="molecule type" value="Transcribed_RNA"/>
</dbReference>
<dbReference type="PANTHER" id="PTHR23287:SF18">
    <property type="entry name" value="BLOC-2 COMPLEX MEMBER HPS5"/>
    <property type="match status" value="1"/>
</dbReference>
<dbReference type="GO" id="GO:0005737">
    <property type="term" value="C:cytoplasm"/>
    <property type="evidence" value="ECO:0007669"/>
    <property type="project" value="TreeGrafter"/>
</dbReference>
<evidence type="ECO:0000313" key="7">
    <source>
        <dbReference type="RefSeq" id="XP_025411144.1"/>
    </source>
</evidence>
<protein>
    <submittedName>
        <fullName evidence="5">Hermansky-Pudlak syndrome 5</fullName>
    </submittedName>
    <submittedName>
        <fullName evidence="7">Uncharacterized protein LOC112684060</fullName>
    </submittedName>
</protein>
<evidence type="ECO:0000313" key="6">
    <source>
        <dbReference type="Proteomes" id="UP000694846"/>
    </source>
</evidence>
<dbReference type="Proteomes" id="UP000694846">
    <property type="component" value="Unplaced"/>
</dbReference>
<dbReference type="AlphaFoldDB" id="A0A2S2QKR4"/>
<dbReference type="InterPro" id="IPR001841">
    <property type="entry name" value="Znf_RING"/>
</dbReference>
<name>A0A2S2QKR4_9HEMI</name>
<evidence type="ECO:0000313" key="5">
    <source>
        <dbReference type="EMBL" id="MBY78359.1"/>
    </source>
</evidence>
<reference evidence="7" key="2">
    <citation type="submission" date="2025-04" db="UniProtKB">
        <authorList>
            <consortium name="RefSeq"/>
        </authorList>
    </citation>
    <scope>IDENTIFICATION</scope>
    <source>
        <tissue evidence="7">Whole body</tissue>
    </source>
</reference>